<evidence type="ECO:0000313" key="1">
    <source>
        <dbReference type="EMBL" id="MBB5724378.1"/>
    </source>
</evidence>
<dbReference type="EMBL" id="JACIJN010000001">
    <property type="protein sequence ID" value="MBB5724378.1"/>
    <property type="molecule type" value="Genomic_DNA"/>
</dbReference>
<protein>
    <submittedName>
        <fullName evidence="1">Uncharacterized protein</fullName>
    </submittedName>
</protein>
<accession>A0ABR6N0R7</accession>
<dbReference type="RefSeq" id="WP_184032623.1">
    <property type="nucleotide sequence ID" value="NZ_BAABAR010000002.1"/>
</dbReference>
<dbReference type="Proteomes" id="UP000560131">
    <property type="component" value="Unassembled WGS sequence"/>
</dbReference>
<proteinExistence type="predicted"/>
<reference evidence="1 2" key="1">
    <citation type="submission" date="2020-08" db="EMBL/GenBank/DDBJ databases">
        <title>Genomic Encyclopedia of Type Strains, Phase IV (KMG-IV): sequencing the most valuable type-strain genomes for metagenomic binning, comparative biology and taxonomic classification.</title>
        <authorList>
            <person name="Goeker M."/>
        </authorList>
    </citation>
    <scope>NUCLEOTIDE SEQUENCE [LARGE SCALE GENOMIC DNA]</scope>
    <source>
        <strain evidence="1 2">DSM 101535</strain>
    </source>
</reference>
<sequence length="109" mass="12274">MIQIDRAEHPCEQMTGEQRLFVSVILSAVREAVGRLQAGDDRRRGAKSQKQALEWFREAGDDFKEVCLYAGLDPDCVQSGVLAYVEEELAQTVKLKKRVRSRGGGERVH</sequence>
<organism evidence="1 2">
    <name type="scientific">Sphingomonas endophytica</name>
    <dbReference type="NCBI Taxonomy" id="869719"/>
    <lineage>
        <taxon>Bacteria</taxon>
        <taxon>Pseudomonadati</taxon>
        <taxon>Pseudomonadota</taxon>
        <taxon>Alphaproteobacteria</taxon>
        <taxon>Sphingomonadales</taxon>
        <taxon>Sphingomonadaceae</taxon>
        <taxon>Sphingomonas</taxon>
    </lineage>
</organism>
<name>A0ABR6N0R7_9SPHN</name>
<evidence type="ECO:0000313" key="2">
    <source>
        <dbReference type="Proteomes" id="UP000560131"/>
    </source>
</evidence>
<comment type="caution">
    <text evidence="1">The sequence shown here is derived from an EMBL/GenBank/DDBJ whole genome shotgun (WGS) entry which is preliminary data.</text>
</comment>
<gene>
    <name evidence="1" type="ORF">FHS97_000278</name>
</gene>
<keyword evidence="2" id="KW-1185">Reference proteome</keyword>